<evidence type="ECO:0000256" key="5">
    <source>
        <dbReference type="SAM" id="Phobius"/>
    </source>
</evidence>
<dbReference type="GO" id="GO:0004930">
    <property type="term" value="F:G protein-coupled receptor activity"/>
    <property type="evidence" value="ECO:0007669"/>
    <property type="project" value="UniProtKB-KW"/>
</dbReference>
<name>A0A813NY38_9BILA</name>
<evidence type="ECO:0000313" key="6">
    <source>
        <dbReference type="EMBL" id="CAF0744845.1"/>
    </source>
</evidence>
<feature type="transmembrane region" description="Helical" evidence="5">
    <location>
        <begin position="47"/>
        <end position="65"/>
    </location>
</feature>
<keyword evidence="5" id="KW-1133">Transmembrane helix</keyword>
<dbReference type="OrthoDB" id="2105199at2759"/>
<keyword evidence="3" id="KW-0675">Receptor</keyword>
<accession>A0A813NY38</accession>
<keyword evidence="2" id="KW-0297">G-protein coupled receptor</keyword>
<evidence type="ECO:0000256" key="2">
    <source>
        <dbReference type="ARBA" id="ARBA00023040"/>
    </source>
</evidence>
<keyword evidence="4" id="KW-0807">Transducer</keyword>
<evidence type="ECO:0000256" key="3">
    <source>
        <dbReference type="ARBA" id="ARBA00023170"/>
    </source>
</evidence>
<dbReference type="GO" id="GO:0016020">
    <property type="term" value="C:membrane"/>
    <property type="evidence" value="ECO:0007669"/>
    <property type="project" value="UniProtKB-SubCell"/>
</dbReference>
<protein>
    <submittedName>
        <fullName evidence="6">Uncharacterized protein</fullName>
    </submittedName>
</protein>
<dbReference type="Proteomes" id="UP000663879">
    <property type="component" value="Unassembled WGS sequence"/>
</dbReference>
<dbReference type="Gene3D" id="1.20.1070.10">
    <property type="entry name" value="Rhodopsin 7-helix transmembrane proteins"/>
    <property type="match status" value="1"/>
</dbReference>
<dbReference type="AlphaFoldDB" id="A0A813NY38"/>
<feature type="transmembrane region" description="Helical" evidence="5">
    <location>
        <begin position="128"/>
        <end position="148"/>
    </location>
</feature>
<proteinExistence type="predicted"/>
<keyword evidence="5" id="KW-0812">Transmembrane</keyword>
<reference evidence="6" key="1">
    <citation type="submission" date="2021-02" db="EMBL/GenBank/DDBJ databases">
        <authorList>
            <person name="Nowell W R."/>
        </authorList>
    </citation>
    <scope>NUCLEOTIDE SEQUENCE</scope>
    <source>
        <strain evidence="6">Ploen Becks lab</strain>
    </source>
</reference>
<dbReference type="PANTHER" id="PTHR24240">
    <property type="entry name" value="OPSIN"/>
    <property type="match status" value="1"/>
</dbReference>
<comment type="subcellular location">
    <subcellularLocation>
        <location evidence="1">Membrane</location>
        <topology evidence="1">Multi-pass membrane protein</topology>
    </subcellularLocation>
</comment>
<feature type="transmembrane region" description="Helical" evidence="5">
    <location>
        <begin position="12"/>
        <end position="35"/>
    </location>
</feature>
<feature type="transmembrane region" description="Helical" evidence="5">
    <location>
        <begin position="85"/>
        <end position="107"/>
    </location>
</feature>
<dbReference type="EMBL" id="CAJNOC010000322">
    <property type="protein sequence ID" value="CAF0744845.1"/>
    <property type="molecule type" value="Genomic_DNA"/>
</dbReference>
<evidence type="ECO:0000313" key="7">
    <source>
        <dbReference type="Proteomes" id="UP000663879"/>
    </source>
</evidence>
<evidence type="ECO:0000256" key="1">
    <source>
        <dbReference type="ARBA" id="ARBA00004141"/>
    </source>
</evidence>
<evidence type="ECO:0000256" key="4">
    <source>
        <dbReference type="ARBA" id="ARBA00023224"/>
    </source>
</evidence>
<organism evidence="6 7">
    <name type="scientific">Brachionus calyciflorus</name>
    <dbReference type="NCBI Taxonomy" id="104777"/>
    <lineage>
        <taxon>Eukaryota</taxon>
        <taxon>Metazoa</taxon>
        <taxon>Spiralia</taxon>
        <taxon>Gnathifera</taxon>
        <taxon>Rotifera</taxon>
        <taxon>Eurotatoria</taxon>
        <taxon>Monogononta</taxon>
        <taxon>Pseudotrocha</taxon>
        <taxon>Ploima</taxon>
        <taxon>Brachionidae</taxon>
        <taxon>Brachionus</taxon>
    </lineage>
</organism>
<keyword evidence="5" id="KW-0472">Membrane</keyword>
<sequence>MANQNHMSAWEHYLVGTSIFTLGIAGTFINSIILYRNYCKETTRKPNPLVANLCLTNLGIIFFAFPLSGLASFKLDWIWGDEWCTYYGAVSLFFGFNIMITMMMLVLDIFLQYNYGNYDSYKDRARRLMIIWGWINSIFWSAAPLLGWSRISYEPTRTSLLMVIARLKPNKDYTPISIDYVKSYRKILILLFLFAIEWSPYALVYLWPLFSDPNKIPLELSAAAPVFAKFSVVFSPLLFWKEAKPEENIEPTNT</sequence>
<gene>
    <name evidence="6" type="ORF">OXX778_LOCUS3590</name>
</gene>
<dbReference type="SUPFAM" id="SSF81321">
    <property type="entry name" value="Family A G protein-coupled receptor-like"/>
    <property type="match status" value="1"/>
</dbReference>
<dbReference type="InterPro" id="IPR050125">
    <property type="entry name" value="GPCR_opsins"/>
</dbReference>
<comment type="caution">
    <text evidence="6">The sequence shown here is derived from an EMBL/GenBank/DDBJ whole genome shotgun (WGS) entry which is preliminary data.</text>
</comment>
<keyword evidence="7" id="KW-1185">Reference proteome</keyword>
<feature type="transmembrane region" description="Helical" evidence="5">
    <location>
        <begin position="187"/>
        <end position="210"/>
    </location>
</feature>